<dbReference type="Proteomes" id="UP001235269">
    <property type="component" value="Unassembled WGS sequence"/>
</dbReference>
<dbReference type="SUPFAM" id="SSF101801">
    <property type="entry name" value="Surface presentation of antigens (SPOA)"/>
    <property type="match status" value="1"/>
</dbReference>
<dbReference type="PANTHER" id="PTHR43484:SF1">
    <property type="entry name" value="FLAGELLAR MOTOR SWITCH PROTEIN FLIN"/>
    <property type="match status" value="1"/>
</dbReference>
<dbReference type="Pfam" id="PF00805">
    <property type="entry name" value="Pentapeptide"/>
    <property type="match status" value="1"/>
</dbReference>
<dbReference type="Gene3D" id="2.30.330.10">
    <property type="entry name" value="SpoA-like"/>
    <property type="match status" value="1"/>
</dbReference>
<dbReference type="NCBIfam" id="TIGR02480">
    <property type="entry name" value="fliN"/>
    <property type="match status" value="1"/>
</dbReference>
<dbReference type="PANTHER" id="PTHR43484">
    <property type="match status" value="1"/>
</dbReference>
<keyword evidence="5 7" id="KW-0283">Flagellar rotation</keyword>
<evidence type="ECO:0000256" key="6">
    <source>
        <dbReference type="ARBA" id="ARBA00023136"/>
    </source>
</evidence>
<evidence type="ECO:0000313" key="10">
    <source>
        <dbReference type="EMBL" id="MDQ0456977.1"/>
    </source>
</evidence>
<keyword evidence="10" id="KW-0969">Cilium</keyword>
<dbReference type="EMBL" id="JAUSWH010000011">
    <property type="protein sequence ID" value="MDQ0456977.1"/>
    <property type="molecule type" value="Genomic_DNA"/>
</dbReference>
<evidence type="ECO:0000256" key="4">
    <source>
        <dbReference type="ARBA" id="ARBA00022500"/>
    </source>
</evidence>
<dbReference type="InterPro" id="IPR001646">
    <property type="entry name" value="5peptide_repeat"/>
</dbReference>
<evidence type="ECO:0000259" key="9">
    <source>
        <dbReference type="Pfam" id="PF01052"/>
    </source>
</evidence>
<evidence type="ECO:0000256" key="3">
    <source>
        <dbReference type="ARBA" id="ARBA00022475"/>
    </source>
</evidence>
<accession>A0ABU0IFE9</accession>
<keyword evidence="3 7" id="KW-1003">Cell membrane</keyword>
<dbReference type="Pfam" id="PF01052">
    <property type="entry name" value="FliMN_C"/>
    <property type="match status" value="1"/>
</dbReference>
<evidence type="ECO:0000256" key="7">
    <source>
        <dbReference type="RuleBase" id="RU362074"/>
    </source>
</evidence>
<dbReference type="PRINTS" id="PR00956">
    <property type="entry name" value="FLGMOTORFLIN"/>
</dbReference>
<dbReference type="InterPro" id="IPR001543">
    <property type="entry name" value="FliN-like_C"/>
</dbReference>
<reference evidence="10 11" key="1">
    <citation type="submission" date="2023-07" db="EMBL/GenBank/DDBJ databases">
        <title>Genomic Encyclopedia of Type Strains, Phase IV (KMG-IV): sequencing the most valuable type-strain genomes for metagenomic binning, comparative biology and taxonomic classification.</title>
        <authorList>
            <person name="Goeker M."/>
        </authorList>
    </citation>
    <scope>NUCLEOTIDE SEQUENCE [LARGE SCALE GENOMIC DNA]</scope>
    <source>
        <strain evidence="10 11">DSM 100301</strain>
    </source>
</reference>
<feature type="domain" description="Flagellar motor switch protein FliN-like C-terminal" evidence="9">
    <location>
        <begin position="151"/>
        <end position="224"/>
    </location>
</feature>
<dbReference type="InterPro" id="IPR036429">
    <property type="entry name" value="SpoA-like_sf"/>
</dbReference>
<name>A0ABU0IFE9_9HYPH</name>
<keyword evidence="10" id="KW-0282">Flagellum</keyword>
<protein>
    <recommendedName>
        <fullName evidence="2 7">Flagellar motor switch protein FliN</fullName>
    </recommendedName>
</protein>
<evidence type="ECO:0000256" key="1">
    <source>
        <dbReference type="ARBA" id="ARBA00009226"/>
    </source>
</evidence>
<comment type="subcellular location">
    <subcellularLocation>
        <location evidence="7">Cell membrane</location>
        <topology evidence="7">Peripheral membrane protein</topology>
        <orientation evidence="7">Cytoplasmic side</orientation>
    </subcellularLocation>
    <subcellularLocation>
        <location evidence="7">Bacterial flagellum basal body</location>
    </subcellularLocation>
</comment>
<keyword evidence="6 7" id="KW-0472">Membrane</keyword>
<comment type="caution">
    <text evidence="10">The sequence shown here is derived from an EMBL/GenBank/DDBJ whole genome shotgun (WGS) entry which is preliminary data.</text>
</comment>
<proteinExistence type="inferred from homology"/>
<evidence type="ECO:0000313" key="11">
    <source>
        <dbReference type="Proteomes" id="UP001235269"/>
    </source>
</evidence>
<dbReference type="InterPro" id="IPR001172">
    <property type="entry name" value="FliN_T3SS_HrcQb"/>
</dbReference>
<keyword evidence="4 7" id="KW-0145">Chemotaxis</keyword>
<dbReference type="SUPFAM" id="SSF141571">
    <property type="entry name" value="Pentapeptide repeat-like"/>
    <property type="match status" value="1"/>
</dbReference>
<keyword evidence="11" id="KW-1185">Reference proteome</keyword>
<evidence type="ECO:0000256" key="8">
    <source>
        <dbReference type="SAM" id="MobiDB-lite"/>
    </source>
</evidence>
<sequence>MQVEASFKGNNDFMAPKKTPQTEDDALAMPVGENDLDQAIDDLRGVLKSDSDGTLGDFGDFGSDAAGGGLSDFESDFGGGAGAADLGGSDFGGSDFGGSDFGGADLGGSDLGGSDLGGSDFGGSDFGGTSSFGGQENHQAPGSALNANLDLIMDIPIDVQIVLGSSRMPVAALMNLEEGATIALDKKIGEPVEIMVNGRRIARGEITVLENDDTRFGVKLIEVLGSKAS</sequence>
<feature type="compositionally biased region" description="Gly residues" evidence="8">
    <location>
        <begin position="112"/>
        <end position="126"/>
    </location>
</feature>
<feature type="region of interest" description="Disordered" evidence="8">
    <location>
        <begin position="1"/>
        <end position="23"/>
    </location>
</feature>
<dbReference type="Gene3D" id="2.160.20.80">
    <property type="entry name" value="E3 ubiquitin-protein ligase SopA"/>
    <property type="match status" value="1"/>
</dbReference>
<keyword evidence="7" id="KW-0975">Bacterial flagellum</keyword>
<comment type="function">
    <text evidence="7">FliN is one of three proteins (FliG, FliN, FliM) that form the rotor-mounted switch complex (C ring), located at the base of the basal body. This complex interacts with the CheY and CheZ chemotaxis proteins, in addition to contacting components of the motor that determine the direction of flagellar rotation.</text>
</comment>
<evidence type="ECO:0000256" key="2">
    <source>
        <dbReference type="ARBA" id="ARBA00021897"/>
    </source>
</evidence>
<dbReference type="InterPro" id="IPR012826">
    <property type="entry name" value="FliN"/>
</dbReference>
<dbReference type="InterPro" id="IPR051469">
    <property type="entry name" value="FliN/MopA/SpaO"/>
</dbReference>
<evidence type="ECO:0000256" key="5">
    <source>
        <dbReference type="ARBA" id="ARBA00022779"/>
    </source>
</evidence>
<feature type="region of interest" description="Disordered" evidence="8">
    <location>
        <begin position="112"/>
        <end position="139"/>
    </location>
</feature>
<gene>
    <name evidence="10" type="ORF">QO005_003322</name>
</gene>
<comment type="similarity">
    <text evidence="1 7">Belongs to the FliN/MopA/SpaO family.</text>
</comment>
<keyword evidence="10" id="KW-0966">Cell projection</keyword>
<organism evidence="10 11">
    <name type="scientific">Rhizobium paknamense</name>
    <dbReference type="NCBI Taxonomy" id="1206817"/>
    <lineage>
        <taxon>Bacteria</taxon>
        <taxon>Pseudomonadati</taxon>
        <taxon>Pseudomonadota</taxon>
        <taxon>Alphaproteobacteria</taxon>
        <taxon>Hyphomicrobiales</taxon>
        <taxon>Rhizobiaceae</taxon>
        <taxon>Rhizobium/Agrobacterium group</taxon>
        <taxon>Rhizobium</taxon>
    </lineage>
</organism>